<evidence type="ECO:0000256" key="1">
    <source>
        <dbReference type="SAM" id="MobiDB-lite"/>
    </source>
</evidence>
<organism evidence="2 3">
    <name type="scientific">Rhynchophorus ferrugineus</name>
    <name type="common">Red palm weevil</name>
    <name type="synonym">Curculio ferrugineus</name>
    <dbReference type="NCBI Taxonomy" id="354439"/>
    <lineage>
        <taxon>Eukaryota</taxon>
        <taxon>Metazoa</taxon>
        <taxon>Ecdysozoa</taxon>
        <taxon>Arthropoda</taxon>
        <taxon>Hexapoda</taxon>
        <taxon>Insecta</taxon>
        <taxon>Pterygota</taxon>
        <taxon>Neoptera</taxon>
        <taxon>Endopterygota</taxon>
        <taxon>Coleoptera</taxon>
        <taxon>Polyphaga</taxon>
        <taxon>Cucujiformia</taxon>
        <taxon>Curculionidae</taxon>
        <taxon>Dryophthorinae</taxon>
        <taxon>Rhynchophorus</taxon>
    </lineage>
</organism>
<gene>
    <name evidence="2" type="ORF">GWI33_005788</name>
</gene>
<feature type="region of interest" description="Disordered" evidence="1">
    <location>
        <begin position="51"/>
        <end position="97"/>
    </location>
</feature>
<comment type="caution">
    <text evidence="2">The sequence shown here is derived from an EMBL/GenBank/DDBJ whole genome shotgun (WGS) entry which is preliminary data.</text>
</comment>
<dbReference type="AlphaFoldDB" id="A0A834MJL7"/>
<evidence type="ECO:0000313" key="2">
    <source>
        <dbReference type="EMBL" id="KAF7286348.1"/>
    </source>
</evidence>
<proteinExistence type="predicted"/>
<name>A0A834MJL7_RHYFE</name>
<accession>A0A834MJL7</accession>
<reference evidence="2" key="1">
    <citation type="submission" date="2020-08" db="EMBL/GenBank/DDBJ databases">
        <title>Genome sequencing and assembly of the red palm weevil Rhynchophorus ferrugineus.</title>
        <authorList>
            <person name="Dias G.B."/>
            <person name="Bergman C.M."/>
            <person name="Manee M."/>
        </authorList>
    </citation>
    <scope>NUCLEOTIDE SEQUENCE</scope>
    <source>
        <strain evidence="2">AA-2017</strain>
        <tissue evidence="2">Whole larva</tissue>
    </source>
</reference>
<feature type="compositionally biased region" description="Basic residues" evidence="1">
    <location>
        <begin position="51"/>
        <end position="76"/>
    </location>
</feature>
<dbReference type="EMBL" id="JAACXV010000028">
    <property type="protein sequence ID" value="KAF7286348.1"/>
    <property type="molecule type" value="Genomic_DNA"/>
</dbReference>
<keyword evidence="3" id="KW-1185">Reference proteome</keyword>
<dbReference type="Proteomes" id="UP000625711">
    <property type="component" value="Unassembled WGS sequence"/>
</dbReference>
<sequence>MRVAASADRECEPRVYAKRRAPFEGAERRTQPNAGPMARVCLTHSSWRLRRHAVTSIRHRPSRRRPRPRRRRRRQRDRVLGARRMSHAGKNSLYGGSSFVSHVLDGGTVRTRAGLWGGGEEGRVEDAAVSNVSDAGGGVRS</sequence>
<evidence type="ECO:0000313" key="3">
    <source>
        <dbReference type="Proteomes" id="UP000625711"/>
    </source>
</evidence>
<protein>
    <submittedName>
        <fullName evidence="2">Uncharacterized protein</fullName>
    </submittedName>
</protein>